<accession>A0A9J2PL83</accession>
<keyword evidence="2" id="KW-0732">Signal</keyword>
<proteinExistence type="predicted"/>
<sequence>MWLMAPIVGLFLLAEDVESLKCFNGYTFVRGQNVGTTFETCTGKNDYCYNVTADVNIVSKVKMAGCASLKCILSKNKCIKHKVDGKKVKLCCCNGYDLCNGSGVAKFSLGLLPLAMIVILFAFFQNRSSG</sequence>
<keyword evidence="3" id="KW-1185">Reference proteome</keyword>
<feature type="signal peptide" evidence="2">
    <location>
        <begin position="1"/>
        <end position="19"/>
    </location>
</feature>
<dbReference type="Proteomes" id="UP000036681">
    <property type="component" value="Unplaced"/>
</dbReference>
<dbReference type="WBParaSite" id="ALUE_0001027301-mRNA-1">
    <property type="protein sequence ID" value="ALUE_0001027301-mRNA-1"/>
    <property type="gene ID" value="ALUE_0001027301"/>
</dbReference>
<keyword evidence="1" id="KW-0812">Transmembrane</keyword>
<evidence type="ECO:0000313" key="4">
    <source>
        <dbReference type="WBParaSite" id="ALUE_0001027301-mRNA-1"/>
    </source>
</evidence>
<protein>
    <submittedName>
        <fullName evidence="4">Activin types I and II receptor domain-containing protein</fullName>
    </submittedName>
</protein>
<dbReference type="InterPro" id="IPR045860">
    <property type="entry name" value="Snake_toxin-like_sf"/>
</dbReference>
<reference evidence="4" key="1">
    <citation type="submission" date="2023-03" db="UniProtKB">
        <authorList>
            <consortium name="WormBaseParasite"/>
        </authorList>
    </citation>
    <scope>IDENTIFICATION</scope>
</reference>
<keyword evidence="1" id="KW-1133">Transmembrane helix</keyword>
<feature type="transmembrane region" description="Helical" evidence="1">
    <location>
        <begin position="104"/>
        <end position="124"/>
    </location>
</feature>
<organism evidence="3 4">
    <name type="scientific">Ascaris lumbricoides</name>
    <name type="common">Giant roundworm</name>
    <dbReference type="NCBI Taxonomy" id="6252"/>
    <lineage>
        <taxon>Eukaryota</taxon>
        <taxon>Metazoa</taxon>
        <taxon>Ecdysozoa</taxon>
        <taxon>Nematoda</taxon>
        <taxon>Chromadorea</taxon>
        <taxon>Rhabditida</taxon>
        <taxon>Spirurina</taxon>
        <taxon>Ascaridomorpha</taxon>
        <taxon>Ascaridoidea</taxon>
        <taxon>Ascarididae</taxon>
        <taxon>Ascaris</taxon>
    </lineage>
</organism>
<dbReference type="SUPFAM" id="SSF57302">
    <property type="entry name" value="Snake toxin-like"/>
    <property type="match status" value="1"/>
</dbReference>
<keyword evidence="1" id="KW-0472">Membrane</keyword>
<dbReference type="PANTHER" id="PTHR21749:SF6">
    <property type="entry name" value="ACTIVIN_RECP DOMAIN-CONTAINING PROTEIN"/>
    <property type="match status" value="1"/>
</dbReference>
<dbReference type="AlphaFoldDB" id="A0A9J2PL83"/>
<evidence type="ECO:0000313" key="3">
    <source>
        <dbReference type="Proteomes" id="UP000036681"/>
    </source>
</evidence>
<evidence type="ECO:0000256" key="1">
    <source>
        <dbReference type="SAM" id="Phobius"/>
    </source>
</evidence>
<feature type="chain" id="PRO_5039917965" evidence="2">
    <location>
        <begin position="20"/>
        <end position="130"/>
    </location>
</feature>
<evidence type="ECO:0000256" key="2">
    <source>
        <dbReference type="SAM" id="SignalP"/>
    </source>
</evidence>
<name>A0A9J2PL83_ASCLU</name>
<dbReference type="PANTHER" id="PTHR21749">
    <property type="entry name" value="PRION-LIKE- Q/N-RICH -DOMAIN-BEARING PROTEIN PROTEIN 24"/>
    <property type="match status" value="1"/>
</dbReference>